<evidence type="ECO:0000313" key="1">
    <source>
        <dbReference type="EMBL" id="KYO24120.1"/>
    </source>
</evidence>
<dbReference type="AlphaFoldDB" id="A0A151MIA0"/>
<comment type="caution">
    <text evidence="1">The sequence shown here is derived from an EMBL/GenBank/DDBJ whole genome shotgun (WGS) entry which is preliminary data.</text>
</comment>
<dbReference type="PANTHER" id="PTHR33488:SF2">
    <property type="entry name" value="EARLY ENDOSOME ANTIGEN 1-LIKE"/>
    <property type="match status" value="1"/>
</dbReference>
<organism evidence="1 2">
    <name type="scientific">Alligator mississippiensis</name>
    <name type="common">American alligator</name>
    <dbReference type="NCBI Taxonomy" id="8496"/>
    <lineage>
        <taxon>Eukaryota</taxon>
        <taxon>Metazoa</taxon>
        <taxon>Chordata</taxon>
        <taxon>Craniata</taxon>
        <taxon>Vertebrata</taxon>
        <taxon>Euteleostomi</taxon>
        <taxon>Archelosauria</taxon>
        <taxon>Archosauria</taxon>
        <taxon>Crocodylia</taxon>
        <taxon>Alligatoridae</taxon>
        <taxon>Alligatorinae</taxon>
        <taxon>Alligator</taxon>
    </lineage>
</organism>
<dbReference type="Proteomes" id="UP000050525">
    <property type="component" value="Unassembled WGS sequence"/>
</dbReference>
<evidence type="ECO:0000313" key="2">
    <source>
        <dbReference type="Proteomes" id="UP000050525"/>
    </source>
</evidence>
<dbReference type="PANTHER" id="PTHR33488">
    <property type="entry name" value="ZGC:162509"/>
    <property type="match status" value="1"/>
</dbReference>
<gene>
    <name evidence="1" type="ORF">Y1Q_0022930</name>
</gene>
<dbReference type="EMBL" id="AKHW03006127">
    <property type="protein sequence ID" value="KYO24120.1"/>
    <property type="molecule type" value="Genomic_DNA"/>
</dbReference>
<proteinExistence type="predicted"/>
<reference evidence="1 2" key="1">
    <citation type="journal article" date="2012" name="Genome Biol.">
        <title>Sequencing three crocodilian genomes to illuminate the evolution of archosaurs and amniotes.</title>
        <authorList>
            <person name="St John J.A."/>
            <person name="Braun E.L."/>
            <person name="Isberg S.R."/>
            <person name="Miles L.G."/>
            <person name="Chong A.Y."/>
            <person name="Gongora J."/>
            <person name="Dalzell P."/>
            <person name="Moran C."/>
            <person name="Bed'hom B."/>
            <person name="Abzhanov A."/>
            <person name="Burgess S.C."/>
            <person name="Cooksey A.M."/>
            <person name="Castoe T.A."/>
            <person name="Crawford N.G."/>
            <person name="Densmore L.D."/>
            <person name="Drew J.C."/>
            <person name="Edwards S.V."/>
            <person name="Faircloth B.C."/>
            <person name="Fujita M.K."/>
            <person name="Greenwold M.J."/>
            <person name="Hoffmann F.G."/>
            <person name="Howard J.M."/>
            <person name="Iguchi T."/>
            <person name="Janes D.E."/>
            <person name="Khan S.Y."/>
            <person name="Kohno S."/>
            <person name="de Koning A.J."/>
            <person name="Lance S.L."/>
            <person name="McCarthy F.M."/>
            <person name="McCormack J.E."/>
            <person name="Merchant M.E."/>
            <person name="Peterson D.G."/>
            <person name="Pollock D.D."/>
            <person name="Pourmand N."/>
            <person name="Raney B.J."/>
            <person name="Roessler K.A."/>
            <person name="Sanford J.R."/>
            <person name="Sawyer R.H."/>
            <person name="Schmidt C.J."/>
            <person name="Triplett E.W."/>
            <person name="Tuberville T.D."/>
            <person name="Venegas-Anaya M."/>
            <person name="Howard J.T."/>
            <person name="Jarvis E.D."/>
            <person name="Guillette L.J.Jr."/>
            <person name="Glenn T.C."/>
            <person name="Green R.E."/>
            <person name="Ray D.A."/>
        </authorList>
    </citation>
    <scope>NUCLEOTIDE SEQUENCE [LARGE SCALE GENOMIC DNA]</scope>
    <source>
        <strain evidence="1">KSC_2009_1</strain>
    </source>
</reference>
<keyword evidence="2" id="KW-1185">Reference proteome</keyword>
<protein>
    <submittedName>
        <fullName evidence="1">Uncharacterized protein</fullName>
    </submittedName>
</protein>
<sequence>MLATGCTQSEKTHVTLPSQEDKPFLSLGADSQQLSIYPPYLESYTMATEMKQAQAVAKLEVNHQEVDQLGEKFELLMEPKANWEKFLMPAPISVATLGELVIKSMEEDDFHFSKDFPKEWLKYMKGTETFRTCLYEVSQRGWKAFNNANSNTVMINMWFECFSEMMEGVIQGALVGREELQTDREEAEACKFTAQETKEQFLDSINYLQELLQVWSKAKLSFNEELKAVQREWEQATGQEKIIKQDVTHAKKNQEWQEKQEEGAISQLKAIRTSCPLAMKEEDNSEIEQHRKRLVDIQERYEGSCETLIQLTETCKETEKTRMKLEFAERELEAKVVSLGHGLEALGRVKEQWEKMVSFFQMISHLIDSCLNWIKDYLGSAEDKQHINQAFETFSVAHLGQVMSETYTKINGKSPSVLSQAKEILCLDCSDAHFSSKKAELDKACEAQKAQSHLVLEMREKFKKKLSKVEEKIKR</sequence>
<accession>A0A151MIA0</accession>
<dbReference type="eggNOG" id="ENOG502QVK4">
    <property type="taxonomic scope" value="Eukaryota"/>
</dbReference>
<name>A0A151MIA0_ALLMI</name>